<dbReference type="AlphaFoldDB" id="V4TVT3"/>
<dbReference type="Proteomes" id="UP000030687">
    <property type="component" value="Unassembled WGS sequence"/>
</dbReference>
<evidence type="ECO:0000313" key="1">
    <source>
        <dbReference type="EMBL" id="ESR54036.1"/>
    </source>
</evidence>
<gene>
    <name evidence="1" type="ORF">CICLE_v10023207mg</name>
</gene>
<evidence type="ECO:0000313" key="2">
    <source>
        <dbReference type="Proteomes" id="UP000030687"/>
    </source>
</evidence>
<sequence>MVNTVRHKINNSTSILTFKINKVYAITHYLLIGGTVRNIFIQPPGRQMKLPKEISSFLIIWEIIDSSVRY</sequence>
<dbReference type="InParanoid" id="V4TVT3"/>
<dbReference type="EMBL" id="KI536661">
    <property type="protein sequence ID" value="ESR54036.1"/>
    <property type="molecule type" value="Genomic_DNA"/>
</dbReference>
<dbReference type="KEGG" id="cic:CICLE_v10023207mg"/>
<accession>V4TVT3</accession>
<organism evidence="1 2">
    <name type="scientific">Citrus clementina</name>
    <name type="common">Clementine</name>
    <name type="synonym">Citrus deliciosa x Citrus sinensis</name>
    <dbReference type="NCBI Taxonomy" id="85681"/>
    <lineage>
        <taxon>Eukaryota</taxon>
        <taxon>Viridiplantae</taxon>
        <taxon>Streptophyta</taxon>
        <taxon>Embryophyta</taxon>
        <taxon>Tracheophyta</taxon>
        <taxon>Spermatophyta</taxon>
        <taxon>Magnoliopsida</taxon>
        <taxon>eudicotyledons</taxon>
        <taxon>Gunneridae</taxon>
        <taxon>Pentapetalae</taxon>
        <taxon>rosids</taxon>
        <taxon>malvids</taxon>
        <taxon>Sapindales</taxon>
        <taxon>Rutaceae</taxon>
        <taxon>Aurantioideae</taxon>
        <taxon>Citrus</taxon>
    </lineage>
</organism>
<proteinExistence type="predicted"/>
<name>V4TVT3_CITCL</name>
<keyword evidence="2" id="KW-1185">Reference proteome</keyword>
<dbReference type="Gramene" id="ESR54036">
    <property type="protein sequence ID" value="ESR54036"/>
    <property type="gene ID" value="CICLE_v10023207mg"/>
</dbReference>
<reference evidence="1 2" key="1">
    <citation type="submission" date="2013-10" db="EMBL/GenBank/DDBJ databases">
        <authorList>
            <consortium name="International Citrus Genome Consortium"/>
            <person name="Jenkins J."/>
            <person name="Schmutz J."/>
            <person name="Prochnik S."/>
            <person name="Rokhsar D."/>
            <person name="Gmitter F."/>
            <person name="Ollitrault P."/>
            <person name="Machado M."/>
            <person name="Talon M."/>
            <person name="Wincker P."/>
            <person name="Jaillon O."/>
            <person name="Morgante M."/>
        </authorList>
    </citation>
    <scope>NUCLEOTIDE SEQUENCE</scope>
    <source>
        <strain evidence="2">cv. Clemenules</strain>
    </source>
</reference>
<protein>
    <submittedName>
        <fullName evidence="1">Uncharacterized protein</fullName>
    </submittedName>
</protein>